<evidence type="ECO:0000256" key="1">
    <source>
        <dbReference type="SAM" id="MobiDB-lite"/>
    </source>
</evidence>
<dbReference type="RefSeq" id="XP_040785438.1">
    <property type="nucleotide sequence ID" value="XM_040937053.1"/>
</dbReference>
<gene>
    <name evidence="2" type="ORF">K460DRAFT_407256</name>
</gene>
<reference evidence="2" key="1">
    <citation type="submission" date="2020-01" db="EMBL/GenBank/DDBJ databases">
        <authorList>
            <consortium name="DOE Joint Genome Institute"/>
            <person name="Haridas S."/>
            <person name="Albert R."/>
            <person name="Binder M."/>
            <person name="Bloem J."/>
            <person name="Labutti K."/>
            <person name="Salamov A."/>
            <person name="Andreopoulos B."/>
            <person name="Baker S.E."/>
            <person name="Barry K."/>
            <person name="Bills G."/>
            <person name="Bluhm B.H."/>
            <person name="Cannon C."/>
            <person name="Castanera R."/>
            <person name="Culley D.E."/>
            <person name="Daum C."/>
            <person name="Ezra D."/>
            <person name="Gonzalez J.B."/>
            <person name="Henrissat B."/>
            <person name="Kuo A."/>
            <person name="Liang C."/>
            <person name="Lipzen A."/>
            <person name="Lutzoni F."/>
            <person name="Magnuson J."/>
            <person name="Mondo S."/>
            <person name="Nolan M."/>
            <person name="Ohm R."/>
            <person name="Pangilinan J."/>
            <person name="Park H.-J."/>
            <person name="Ramirez L."/>
            <person name="Alfaro M."/>
            <person name="Sun H."/>
            <person name="Tritt A."/>
            <person name="Yoshinaga Y."/>
            <person name="Zwiers L.-H."/>
            <person name="Turgeon B.G."/>
            <person name="Goodwin S.B."/>
            <person name="Spatafora J.W."/>
            <person name="Crous P.W."/>
            <person name="Grigoriev I.V."/>
        </authorList>
    </citation>
    <scope>NUCLEOTIDE SEQUENCE</scope>
    <source>
        <strain evidence="2">CBS 394.84</strain>
    </source>
</reference>
<evidence type="ECO:0000313" key="3">
    <source>
        <dbReference type="Proteomes" id="UP000800039"/>
    </source>
</evidence>
<dbReference type="EMBL" id="ML976617">
    <property type="protein sequence ID" value="KAF1842875.1"/>
    <property type="molecule type" value="Genomic_DNA"/>
</dbReference>
<dbReference type="AlphaFoldDB" id="A0A9P4GCV8"/>
<proteinExistence type="predicted"/>
<dbReference type="OrthoDB" id="10582738at2759"/>
<feature type="region of interest" description="Disordered" evidence="1">
    <location>
        <begin position="180"/>
        <end position="200"/>
    </location>
</feature>
<dbReference type="Proteomes" id="UP000800039">
    <property type="component" value="Unassembled WGS sequence"/>
</dbReference>
<keyword evidence="3" id="KW-1185">Reference proteome</keyword>
<accession>A0A9P4GCV8</accession>
<comment type="caution">
    <text evidence="2">The sequence shown here is derived from an EMBL/GenBank/DDBJ whole genome shotgun (WGS) entry which is preliminary data.</text>
</comment>
<protein>
    <submittedName>
        <fullName evidence="2">Uncharacterized protein</fullName>
    </submittedName>
</protein>
<dbReference type="GeneID" id="63854303"/>
<name>A0A9P4GCV8_9PLEO</name>
<evidence type="ECO:0000313" key="2">
    <source>
        <dbReference type="EMBL" id="KAF1842875.1"/>
    </source>
</evidence>
<sequence>MPPGTSSPRPQLGIWTIKYRAFKQTSRIWVNKRGHTTCEWYYGLMTDLGYTGAGLLEKFDDDDAFYAEKKELVMARPLEHRLMLAEHGINELATWWYDPKTHTVDRFGEKPGSVIQLGLFIHLLRTLTTKTHTFLQEGRFMTLKEAEEHERRLNKTLQDDPELKELKLTAEMINDLLKEEISEPEASAEAVNLPDPSGAE</sequence>
<organism evidence="2 3">
    <name type="scientific">Cucurbitaria berberidis CBS 394.84</name>
    <dbReference type="NCBI Taxonomy" id="1168544"/>
    <lineage>
        <taxon>Eukaryota</taxon>
        <taxon>Fungi</taxon>
        <taxon>Dikarya</taxon>
        <taxon>Ascomycota</taxon>
        <taxon>Pezizomycotina</taxon>
        <taxon>Dothideomycetes</taxon>
        <taxon>Pleosporomycetidae</taxon>
        <taxon>Pleosporales</taxon>
        <taxon>Pleosporineae</taxon>
        <taxon>Cucurbitariaceae</taxon>
        <taxon>Cucurbitaria</taxon>
    </lineage>
</organism>